<keyword evidence="9" id="KW-1185">Reference proteome</keyword>
<feature type="transmembrane region" description="Helical" evidence="6">
    <location>
        <begin position="216"/>
        <end position="235"/>
    </location>
</feature>
<dbReference type="PRINTS" id="PR01036">
    <property type="entry name" value="TCRTETB"/>
</dbReference>
<dbReference type="AlphaFoldDB" id="A0A554WVQ3"/>
<dbReference type="Pfam" id="PF07690">
    <property type="entry name" value="MFS_1"/>
    <property type="match status" value="1"/>
</dbReference>
<feature type="transmembrane region" description="Helical" evidence="6">
    <location>
        <begin position="148"/>
        <end position="166"/>
    </location>
</feature>
<feature type="transmembrane region" description="Helical" evidence="6">
    <location>
        <begin position="256"/>
        <end position="278"/>
    </location>
</feature>
<name>A0A554WVQ3_9BURK</name>
<dbReference type="SUPFAM" id="SSF103473">
    <property type="entry name" value="MFS general substrate transporter"/>
    <property type="match status" value="1"/>
</dbReference>
<protein>
    <submittedName>
        <fullName evidence="8">Riboflavin transporter RibZ</fullName>
    </submittedName>
</protein>
<dbReference type="PROSITE" id="PS50850">
    <property type="entry name" value="MFS"/>
    <property type="match status" value="1"/>
</dbReference>
<evidence type="ECO:0000256" key="2">
    <source>
        <dbReference type="ARBA" id="ARBA00022448"/>
    </source>
</evidence>
<feature type="domain" description="Major facilitator superfamily (MFS) profile" evidence="7">
    <location>
        <begin position="1"/>
        <end position="456"/>
    </location>
</feature>
<feature type="transmembrane region" description="Helical" evidence="6">
    <location>
        <begin position="290"/>
        <end position="311"/>
    </location>
</feature>
<evidence type="ECO:0000259" key="7">
    <source>
        <dbReference type="PROSITE" id="PS50850"/>
    </source>
</evidence>
<dbReference type="InterPro" id="IPR036259">
    <property type="entry name" value="MFS_trans_sf"/>
</dbReference>
<evidence type="ECO:0000256" key="1">
    <source>
        <dbReference type="ARBA" id="ARBA00004141"/>
    </source>
</evidence>
<feature type="transmembrane region" description="Helical" evidence="6">
    <location>
        <begin position="389"/>
        <end position="407"/>
    </location>
</feature>
<gene>
    <name evidence="8" type="primary">ribZ</name>
    <name evidence="8" type="ORF">Tther_02519</name>
</gene>
<comment type="subcellular location">
    <subcellularLocation>
        <location evidence="1">Membrane</location>
        <topology evidence="1">Multi-pass membrane protein</topology>
    </subcellularLocation>
</comment>
<feature type="transmembrane region" description="Helical" evidence="6">
    <location>
        <begin position="62"/>
        <end position="80"/>
    </location>
</feature>
<dbReference type="InterPro" id="IPR011701">
    <property type="entry name" value="MFS"/>
</dbReference>
<evidence type="ECO:0000313" key="9">
    <source>
        <dbReference type="Proteomes" id="UP000318542"/>
    </source>
</evidence>
<feature type="transmembrane region" description="Helical" evidence="6">
    <location>
        <begin position="34"/>
        <end position="55"/>
    </location>
</feature>
<evidence type="ECO:0000256" key="3">
    <source>
        <dbReference type="ARBA" id="ARBA00022692"/>
    </source>
</evidence>
<evidence type="ECO:0000256" key="5">
    <source>
        <dbReference type="ARBA" id="ARBA00023136"/>
    </source>
</evidence>
<dbReference type="Proteomes" id="UP000318542">
    <property type="component" value="Unassembled WGS sequence"/>
</dbReference>
<sequence length="459" mass="47230">MVGAIAALMSSTVVNVAIPALSQAFALGQDQAQWVSSGFMAASVVGMLTTPWMLTRFGFRRTYELCLLALMVGGLLGGLADRYALVLTARLAEGWAAGVVQPIPAIVILRAFQPDEQGRASGLFGMGVVLAPALGPSLGGVLVEALGWRSIFFMVLPFGVLSLWLARRYVPVTAPGGVAPQRGLALDRVGLVLATVATLALLTGLVAVHAAPPAQAALHLVGAAVALAAFVAWQRRGRRRGAPAPLLQLAVFRHRAFAAGSWVALIYGAVLFGSTYLIPVHLQMGLGLPAAYVGALLLPAGLVLAATIAIVGRLADRQPAHRLVAIGLAVLTLSFVGFALVQPATPLAALVALAIVGRVGLGFVLPSLNLGAMRALPASEIPQGSSAIGVLRMLGGAVGVSLCGMVVEWRWAALALPAVGAPPAARLAAFAWAFWLLAALCALALLSARALRPVPPARH</sequence>
<evidence type="ECO:0000256" key="4">
    <source>
        <dbReference type="ARBA" id="ARBA00022989"/>
    </source>
</evidence>
<feature type="transmembrane region" description="Helical" evidence="6">
    <location>
        <begin position="323"/>
        <end position="341"/>
    </location>
</feature>
<dbReference type="RefSeq" id="WP_143904445.1">
    <property type="nucleotide sequence ID" value="NZ_VJOL01000084.1"/>
</dbReference>
<keyword evidence="2" id="KW-0813">Transport</keyword>
<dbReference type="PANTHER" id="PTHR42718">
    <property type="entry name" value="MAJOR FACILITATOR SUPERFAMILY MULTIDRUG TRANSPORTER MFSC"/>
    <property type="match status" value="1"/>
</dbReference>
<dbReference type="Gene3D" id="1.20.1720.10">
    <property type="entry name" value="Multidrug resistance protein D"/>
    <property type="match status" value="1"/>
</dbReference>
<accession>A0A554WVQ3</accession>
<organism evidence="8 9">
    <name type="scientific">Tepidimonas thermarum</name>
    <dbReference type="NCBI Taxonomy" id="335431"/>
    <lineage>
        <taxon>Bacteria</taxon>
        <taxon>Pseudomonadati</taxon>
        <taxon>Pseudomonadota</taxon>
        <taxon>Betaproteobacteria</taxon>
        <taxon>Burkholderiales</taxon>
        <taxon>Tepidimonas</taxon>
    </lineage>
</organism>
<dbReference type="PANTHER" id="PTHR42718:SF9">
    <property type="entry name" value="MAJOR FACILITATOR SUPERFAMILY MULTIDRUG TRANSPORTER MFSC"/>
    <property type="match status" value="1"/>
</dbReference>
<keyword evidence="5 6" id="KW-0472">Membrane</keyword>
<dbReference type="GO" id="GO:0016020">
    <property type="term" value="C:membrane"/>
    <property type="evidence" value="ECO:0007669"/>
    <property type="project" value="UniProtKB-SubCell"/>
</dbReference>
<evidence type="ECO:0000313" key="8">
    <source>
        <dbReference type="EMBL" id="TSE27658.1"/>
    </source>
</evidence>
<dbReference type="InterPro" id="IPR020846">
    <property type="entry name" value="MFS_dom"/>
</dbReference>
<feature type="transmembrane region" description="Helical" evidence="6">
    <location>
        <begin position="123"/>
        <end position="142"/>
    </location>
</feature>
<dbReference type="Gene3D" id="1.20.1250.20">
    <property type="entry name" value="MFS general substrate transporter like domains"/>
    <property type="match status" value="1"/>
</dbReference>
<keyword evidence="4 6" id="KW-1133">Transmembrane helix</keyword>
<proteinExistence type="predicted"/>
<reference evidence="8 9" key="1">
    <citation type="submission" date="2019-07" db="EMBL/GenBank/DDBJ databases">
        <title>Tepidimonas thermarum AA-1 draft genome.</title>
        <authorList>
            <person name="Da Costa M.S."/>
            <person name="Froufe H.J.C."/>
            <person name="Egas C."/>
            <person name="Albuquerque L."/>
        </authorList>
    </citation>
    <scope>NUCLEOTIDE SEQUENCE [LARGE SCALE GENOMIC DNA]</scope>
    <source>
        <strain evidence="8 9">AA-1</strain>
    </source>
</reference>
<feature type="transmembrane region" description="Helical" evidence="6">
    <location>
        <begin position="92"/>
        <end position="111"/>
    </location>
</feature>
<evidence type="ECO:0000256" key="6">
    <source>
        <dbReference type="SAM" id="Phobius"/>
    </source>
</evidence>
<dbReference type="GO" id="GO:0022857">
    <property type="term" value="F:transmembrane transporter activity"/>
    <property type="evidence" value="ECO:0007669"/>
    <property type="project" value="InterPro"/>
</dbReference>
<feature type="transmembrane region" description="Helical" evidence="6">
    <location>
        <begin position="427"/>
        <end position="448"/>
    </location>
</feature>
<dbReference type="EMBL" id="VJOL01000084">
    <property type="protein sequence ID" value="TSE27658.1"/>
    <property type="molecule type" value="Genomic_DNA"/>
</dbReference>
<comment type="caution">
    <text evidence="8">The sequence shown here is derived from an EMBL/GenBank/DDBJ whole genome shotgun (WGS) entry which is preliminary data.</text>
</comment>
<feature type="transmembrane region" description="Helical" evidence="6">
    <location>
        <begin position="347"/>
        <end position="368"/>
    </location>
</feature>
<keyword evidence="3 6" id="KW-0812">Transmembrane</keyword>
<dbReference type="OrthoDB" id="9807274at2"/>
<feature type="transmembrane region" description="Helical" evidence="6">
    <location>
        <begin position="189"/>
        <end position="210"/>
    </location>
</feature>